<dbReference type="PANTHER" id="PTHR42034:SF1">
    <property type="entry name" value="CONDENSATION DOMAIN-CONTAINING PROTEIN"/>
    <property type="match status" value="1"/>
</dbReference>
<evidence type="ECO:0000313" key="1">
    <source>
        <dbReference type="EMBL" id="PWN86676.1"/>
    </source>
</evidence>
<dbReference type="GeneID" id="37045664"/>
<evidence type="ECO:0000313" key="2">
    <source>
        <dbReference type="Proteomes" id="UP000245768"/>
    </source>
</evidence>
<dbReference type="AlphaFoldDB" id="A0A316YAK3"/>
<dbReference type="PANTHER" id="PTHR42034">
    <property type="entry name" value="CHROMOSOME 7, WHOLE GENOME SHOTGUN SEQUENCE-RELATED"/>
    <property type="match status" value="1"/>
</dbReference>
<accession>A0A316YAK3</accession>
<reference evidence="1" key="1">
    <citation type="journal article" date="2018" name="Mol. Biol. Evol.">
        <title>Broad Genomic Sampling Reveals a Smut Pathogenic Ancestry of the Fungal Clade Ustilaginomycotina.</title>
        <authorList>
            <person name="Kijpornyongpan T."/>
            <person name="Mondo S.J."/>
            <person name="Barry K."/>
            <person name="Sandor L."/>
            <person name="Lee J."/>
            <person name="Lipzen A."/>
            <person name="Pangilinan J."/>
            <person name="LaButti K."/>
            <person name="Hainaut M."/>
            <person name="Henrissat B."/>
            <person name="Grigoriev I.V."/>
            <person name="Spatafora J.W."/>
            <person name="Aime M.C."/>
        </authorList>
    </citation>
    <scope>NUCLEOTIDE SEQUENCE [LARGE SCALE GENOMIC DNA]</scope>
    <source>
        <strain evidence="1">MCA 4198</strain>
    </source>
</reference>
<gene>
    <name evidence="1" type="ORF">FA10DRAFT_282142</name>
</gene>
<dbReference type="Gene3D" id="3.30.559.30">
    <property type="entry name" value="Nonribosomal peptide synthetase, condensation domain"/>
    <property type="match status" value="1"/>
</dbReference>
<proteinExistence type="predicted"/>
<dbReference type="Gene3D" id="3.30.559.10">
    <property type="entry name" value="Chloramphenicol acetyltransferase-like domain"/>
    <property type="match status" value="1"/>
</dbReference>
<keyword evidence="2" id="KW-1185">Reference proteome</keyword>
<dbReference type="Proteomes" id="UP000245768">
    <property type="component" value="Unassembled WGS sequence"/>
</dbReference>
<protein>
    <recommendedName>
        <fullName evidence="3">CoA-dependent acyltransferase</fullName>
    </recommendedName>
</protein>
<evidence type="ECO:0008006" key="3">
    <source>
        <dbReference type="Google" id="ProtNLM"/>
    </source>
</evidence>
<dbReference type="InParanoid" id="A0A316YAK3"/>
<name>A0A316YAK3_9BASI</name>
<dbReference type="InterPro" id="IPR023213">
    <property type="entry name" value="CAT-like_dom_sf"/>
</dbReference>
<organism evidence="1 2">
    <name type="scientific">Acaromyces ingoldii</name>
    <dbReference type="NCBI Taxonomy" id="215250"/>
    <lineage>
        <taxon>Eukaryota</taxon>
        <taxon>Fungi</taxon>
        <taxon>Dikarya</taxon>
        <taxon>Basidiomycota</taxon>
        <taxon>Ustilaginomycotina</taxon>
        <taxon>Exobasidiomycetes</taxon>
        <taxon>Exobasidiales</taxon>
        <taxon>Cryptobasidiaceae</taxon>
        <taxon>Acaromyces</taxon>
    </lineage>
</organism>
<sequence>MGSKLSPWRAVDTASHERQVFERTIFGFESVLASFNEHAFGPAEPSVGLQIGVNTSMQGQGLERKISNAWLDVFAELPDLACTLVRHDDKDSIRLQFTPLSDRARKDWLEQTLEVERENQSIEDLRIQLSTVLPLGRVNEPDSYMIKLVVSMSTRADLLSILIRSHHVLFDGPGLLSVLDRFLERLALDGHGTLDNDHVAPGVDMQSPLRRLRSHALDAVGMTEDDYNSGEPYGDLGKRLIESKAGLPLNESFACKMKPWPRDALPTKLHRFRLDKETSKDFLRACKERGLTAAYGIGACLILATLELFRTEEEITMGYDDAVIVVTFNLRRWMAEKEGLKGTASSAETGLLIAATGLFDCMIAEGRMEVEHCLWFIAEQLKEFFTDRLKQISSFAGKGAHGFWHAYNQEAAAMASGQSETTFKTGIGLNSVGIVEAYLKRSYGTGHGGQDGDHTFAVQDCQIDMRCGGSVSQPHIWTFRNQTELNMGYVEAMFTPQGPELLAR</sequence>
<dbReference type="EMBL" id="KZ819643">
    <property type="protein sequence ID" value="PWN86676.1"/>
    <property type="molecule type" value="Genomic_DNA"/>
</dbReference>
<dbReference type="RefSeq" id="XP_025373874.1">
    <property type="nucleotide sequence ID" value="XM_025523748.1"/>
</dbReference>